<reference evidence="2" key="2">
    <citation type="submission" date="2016-05" db="EMBL/GenBank/DDBJ databases">
        <title>Comparative analysis highlights variable genome content of wheat rusts and divergence of the mating loci.</title>
        <authorList>
            <person name="Cuomo C.A."/>
            <person name="Bakkeren G."/>
            <person name="Szabo L."/>
            <person name="Khalil H."/>
            <person name="Joly D."/>
            <person name="Goldberg J."/>
            <person name="Young S."/>
            <person name="Zeng Q."/>
            <person name="Fellers J."/>
        </authorList>
    </citation>
    <scope>NUCLEOTIDE SEQUENCE [LARGE SCALE GENOMIC DNA]</scope>
    <source>
        <strain evidence="2">1-1 BBBD Race 1</strain>
    </source>
</reference>
<sequence length="251" mass="27320">MSISEEVPSTPPNICDPSPTVSQSAHRESSRIRTPVVKPGYVRTNGDSRRALVAHVPPNQTQISAQRDNRIEVESDPEVENAPESNRSSDELVRKKSKAINHITQSSARTGQEVIIDIAQDSDNENLKVKSKKKSKDGFDHPRSYFYSPGTGPKQSPQSAAWACRWCPSEYLAQNRSNYNLKSHRDGANYKGSVRSACPGRAKAIASGAKLPPTAAELAKEAAKASPATTGTLSEYLSKGCFDNETLNKLI</sequence>
<dbReference type="EnsemblFungi" id="PTTG_30565-t43_1">
    <property type="protein sequence ID" value="PTTG_30565-t43_1-p1"/>
    <property type="gene ID" value="PTTG_30565"/>
</dbReference>
<proteinExistence type="predicted"/>
<evidence type="ECO:0000256" key="1">
    <source>
        <dbReference type="SAM" id="MobiDB-lite"/>
    </source>
</evidence>
<gene>
    <name evidence="2" type="ORF">PTTG_30565</name>
</gene>
<dbReference type="Proteomes" id="UP000005240">
    <property type="component" value="Unassembled WGS sequence"/>
</dbReference>
<feature type="region of interest" description="Disordered" evidence="1">
    <location>
        <begin position="1"/>
        <end position="96"/>
    </location>
</feature>
<dbReference type="OrthoDB" id="2506988at2759"/>
<reference evidence="2" key="1">
    <citation type="submission" date="2009-11" db="EMBL/GenBank/DDBJ databases">
        <authorList>
            <consortium name="The Broad Institute Genome Sequencing Platform"/>
            <person name="Ward D."/>
            <person name="Feldgarden M."/>
            <person name="Earl A."/>
            <person name="Young S.K."/>
            <person name="Zeng Q."/>
            <person name="Koehrsen M."/>
            <person name="Alvarado L."/>
            <person name="Berlin A."/>
            <person name="Bochicchio J."/>
            <person name="Borenstein D."/>
            <person name="Chapman S.B."/>
            <person name="Chen Z."/>
            <person name="Engels R."/>
            <person name="Freedman E."/>
            <person name="Gellesch M."/>
            <person name="Goldberg J."/>
            <person name="Griggs A."/>
            <person name="Gujja S."/>
            <person name="Heilman E."/>
            <person name="Heiman D."/>
            <person name="Hepburn T."/>
            <person name="Howarth C."/>
            <person name="Jen D."/>
            <person name="Larson L."/>
            <person name="Lewis B."/>
            <person name="Mehta T."/>
            <person name="Park D."/>
            <person name="Pearson M."/>
            <person name="Roberts A."/>
            <person name="Saif S."/>
            <person name="Shea T."/>
            <person name="Shenoy N."/>
            <person name="Sisk P."/>
            <person name="Stolte C."/>
            <person name="Sykes S."/>
            <person name="Thomson T."/>
            <person name="Walk T."/>
            <person name="White J."/>
            <person name="Yandava C."/>
            <person name="Izard J."/>
            <person name="Baranova O.V."/>
            <person name="Blanton J.M."/>
            <person name="Tanner A.C."/>
            <person name="Dewhirst F.E."/>
            <person name="Haas B."/>
            <person name="Nusbaum C."/>
            <person name="Birren B."/>
        </authorList>
    </citation>
    <scope>NUCLEOTIDE SEQUENCE [LARGE SCALE GENOMIC DNA]</scope>
    <source>
        <strain evidence="2">1-1 BBBD Race 1</strain>
    </source>
</reference>
<accession>A0A180FYY5</accession>
<dbReference type="PANTHER" id="PTHR47501:SF5">
    <property type="entry name" value="HAT C-TERMINAL DIMERISATION DOMAIN-CONTAINING PROTEIN"/>
    <property type="match status" value="1"/>
</dbReference>
<protein>
    <submittedName>
        <fullName evidence="2 3">Uncharacterized protein</fullName>
    </submittedName>
</protein>
<feature type="non-terminal residue" evidence="2">
    <location>
        <position position="251"/>
    </location>
</feature>
<reference evidence="3" key="4">
    <citation type="submission" date="2025-05" db="UniProtKB">
        <authorList>
            <consortium name="EnsemblFungi"/>
        </authorList>
    </citation>
    <scope>IDENTIFICATION</scope>
    <source>
        <strain evidence="3">isolate 1-1 / race 1 (BBBD)</strain>
    </source>
</reference>
<evidence type="ECO:0000313" key="2">
    <source>
        <dbReference type="EMBL" id="OAV85379.1"/>
    </source>
</evidence>
<dbReference type="VEuPathDB" id="FungiDB:PTTG_30565"/>
<dbReference type="STRING" id="630390.A0A180FYY5"/>
<reference evidence="3 4" key="3">
    <citation type="journal article" date="2017" name="G3 (Bethesda)">
        <title>Comparative analysis highlights variable genome content of wheat rusts and divergence of the mating loci.</title>
        <authorList>
            <person name="Cuomo C.A."/>
            <person name="Bakkeren G."/>
            <person name="Khalil H.B."/>
            <person name="Panwar V."/>
            <person name="Joly D."/>
            <person name="Linning R."/>
            <person name="Sakthikumar S."/>
            <person name="Song X."/>
            <person name="Adiconis X."/>
            <person name="Fan L."/>
            <person name="Goldberg J.M."/>
            <person name="Levin J.Z."/>
            <person name="Young S."/>
            <person name="Zeng Q."/>
            <person name="Anikster Y."/>
            <person name="Bruce M."/>
            <person name="Wang M."/>
            <person name="Yin C."/>
            <person name="McCallum B."/>
            <person name="Szabo L.J."/>
            <person name="Hulbert S."/>
            <person name="Chen X."/>
            <person name="Fellers J.P."/>
        </authorList>
    </citation>
    <scope>NUCLEOTIDE SEQUENCE</scope>
    <source>
        <strain evidence="3">isolate 1-1 / race 1 (BBBD)</strain>
        <strain evidence="4">Isolate 1-1 / race 1 (BBBD)</strain>
    </source>
</reference>
<name>A0A180FYY5_PUCT1</name>
<organism evidence="2">
    <name type="scientific">Puccinia triticina (isolate 1-1 / race 1 (BBBD))</name>
    <name type="common">Brown leaf rust fungus</name>
    <dbReference type="NCBI Taxonomy" id="630390"/>
    <lineage>
        <taxon>Eukaryota</taxon>
        <taxon>Fungi</taxon>
        <taxon>Dikarya</taxon>
        <taxon>Basidiomycota</taxon>
        <taxon>Pucciniomycotina</taxon>
        <taxon>Pucciniomycetes</taxon>
        <taxon>Pucciniales</taxon>
        <taxon>Pucciniaceae</taxon>
        <taxon>Puccinia</taxon>
    </lineage>
</organism>
<dbReference type="PANTHER" id="PTHR47501">
    <property type="entry name" value="TRANSPOSASE-RELATED"/>
    <property type="match status" value="1"/>
</dbReference>
<dbReference type="AlphaFoldDB" id="A0A180FYY5"/>
<evidence type="ECO:0000313" key="3">
    <source>
        <dbReference type="EnsemblFungi" id="PTTG_30565-t43_1-p1"/>
    </source>
</evidence>
<evidence type="ECO:0000313" key="4">
    <source>
        <dbReference type="Proteomes" id="UP000005240"/>
    </source>
</evidence>
<dbReference type="EMBL" id="ADAS02004645">
    <property type="protein sequence ID" value="OAV85379.1"/>
    <property type="molecule type" value="Genomic_DNA"/>
</dbReference>
<keyword evidence="4" id="KW-1185">Reference proteome</keyword>
<feature type="region of interest" description="Disordered" evidence="1">
    <location>
        <begin position="127"/>
        <end position="154"/>
    </location>
</feature>